<evidence type="ECO:0000313" key="11">
    <source>
        <dbReference type="EMBL" id="CAD7280531.1"/>
    </source>
</evidence>
<dbReference type="Proteomes" id="UP000678499">
    <property type="component" value="Unassembled WGS sequence"/>
</dbReference>
<evidence type="ECO:0000256" key="7">
    <source>
        <dbReference type="ARBA" id="ARBA00023098"/>
    </source>
</evidence>
<evidence type="ECO:0000313" key="12">
    <source>
        <dbReference type="Proteomes" id="UP000678499"/>
    </source>
</evidence>
<evidence type="ECO:0000256" key="1">
    <source>
        <dbReference type="ARBA" id="ARBA00004141"/>
    </source>
</evidence>
<keyword evidence="5 10" id="KW-0276">Fatty acid metabolism</keyword>
<dbReference type="GO" id="GO:0030148">
    <property type="term" value="P:sphingolipid biosynthetic process"/>
    <property type="evidence" value="ECO:0007669"/>
    <property type="project" value="TreeGrafter"/>
</dbReference>
<proteinExistence type="inferred from homology"/>
<dbReference type="InterPro" id="IPR030457">
    <property type="entry name" value="ELO_CS"/>
</dbReference>
<dbReference type="GO" id="GO:0009922">
    <property type="term" value="F:fatty acid elongase activity"/>
    <property type="evidence" value="ECO:0007669"/>
    <property type="project" value="UniProtKB-EC"/>
</dbReference>
<comment type="subcellular location">
    <subcellularLocation>
        <location evidence="1">Membrane</location>
        <topology evidence="1">Multi-pass membrane protein</topology>
    </subcellularLocation>
</comment>
<evidence type="ECO:0000256" key="5">
    <source>
        <dbReference type="ARBA" id="ARBA00022832"/>
    </source>
</evidence>
<feature type="transmembrane region" description="Helical" evidence="10">
    <location>
        <begin position="45"/>
        <end position="65"/>
    </location>
</feature>
<dbReference type="InterPro" id="IPR002076">
    <property type="entry name" value="ELO_fam"/>
</dbReference>
<feature type="transmembrane region" description="Helical" evidence="10">
    <location>
        <begin position="183"/>
        <end position="202"/>
    </location>
</feature>
<evidence type="ECO:0000256" key="6">
    <source>
        <dbReference type="ARBA" id="ARBA00022989"/>
    </source>
</evidence>
<dbReference type="GO" id="GO:0019367">
    <property type="term" value="P:fatty acid elongation, saturated fatty acid"/>
    <property type="evidence" value="ECO:0007669"/>
    <property type="project" value="TreeGrafter"/>
</dbReference>
<feature type="transmembrane region" description="Helical" evidence="10">
    <location>
        <begin position="214"/>
        <end position="236"/>
    </location>
</feature>
<feature type="transmembrane region" description="Helical" evidence="10">
    <location>
        <begin position="77"/>
        <end position="96"/>
    </location>
</feature>
<accession>A0A7R9GFG6</accession>
<keyword evidence="8 10" id="KW-0472">Membrane</keyword>
<dbReference type="GO" id="GO:0034625">
    <property type="term" value="P:fatty acid elongation, monounsaturated fatty acid"/>
    <property type="evidence" value="ECO:0007669"/>
    <property type="project" value="TreeGrafter"/>
</dbReference>
<dbReference type="EMBL" id="CAJPEX010002230">
    <property type="protein sequence ID" value="CAG0920683.1"/>
    <property type="molecule type" value="Genomic_DNA"/>
</dbReference>
<gene>
    <name evidence="11" type="ORF">NMOB1V02_LOCUS8190</name>
</gene>
<dbReference type="OrthoDB" id="10259681at2759"/>
<dbReference type="EC" id="2.3.1.199" evidence="10"/>
<keyword evidence="3 10" id="KW-0808">Transferase</keyword>
<keyword evidence="12" id="KW-1185">Reference proteome</keyword>
<keyword evidence="9 10" id="KW-0275">Fatty acid biosynthesis</keyword>
<evidence type="ECO:0000256" key="8">
    <source>
        <dbReference type="ARBA" id="ARBA00023136"/>
    </source>
</evidence>
<feature type="transmembrane region" description="Helical" evidence="10">
    <location>
        <begin position="256"/>
        <end position="274"/>
    </location>
</feature>
<evidence type="ECO:0000256" key="9">
    <source>
        <dbReference type="ARBA" id="ARBA00023160"/>
    </source>
</evidence>
<comment type="catalytic activity">
    <reaction evidence="10">
        <text>a very-long-chain acyl-CoA + malonyl-CoA + H(+) = a very-long-chain 3-oxoacyl-CoA + CO2 + CoA</text>
        <dbReference type="Rhea" id="RHEA:32727"/>
        <dbReference type="ChEBI" id="CHEBI:15378"/>
        <dbReference type="ChEBI" id="CHEBI:16526"/>
        <dbReference type="ChEBI" id="CHEBI:57287"/>
        <dbReference type="ChEBI" id="CHEBI:57384"/>
        <dbReference type="ChEBI" id="CHEBI:90725"/>
        <dbReference type="ChEBI" id="CHEBI:90736"/>
        <dbReference type="EC" id="2.3.1.199"/>
    </reaction>
</comment>
<keyword evidence="2 10" id="KW-0444">Lipid biosynthesis</keyword>
<organism evidence="11">
    <name type="scientific">Notodromas monacha</name>
    <dbReference type="NCBI Taxonomy" id="399045"/>
    <lineage>
        <taxon>Eukaryota</taxon>
        <taxon>Metazoa</taxon>
        <taxon>Ecdysozoa</taxon>
        <taxon>Arthropoda</taxon>
        <taxon>Crustacea</taxon>
        <taxon>Oligostraca</taxon>
        <taxon>Ostracoda</taxon>
        <taxon>Podocopa</taxon>
        <taxon>Podocopida</taxon>
        <taxon>Cypridocopina</taxon>
        <taxon>Cypridoidea</taxon>
        <taxon>Cyprididae</taxon>
        <taxon>Notodromas</taxon>
    </lineage>
</organism>
<dbReference type="GO" id="GO:0034626">
    <property type="term" value="P:fatty acid elongation, polyunsaturated fatty acid"/>
    <property type="evidence" value="ECO:0007669"/>
    <property type="project" value="TreeGrafter"/>
</dbReference>
<keyword evidence="7 10" id="KW-0443">Lipid metabolism</keyword>
<keyword evidence="4 10" id="KW-0812">Transmembrane</keyword>
<comment type="similarity">
    <text evidence="10">Belongs to the ELO family.</text>
</comment>
<keyword evidence="6 10" id="KW-1133">Transmembrane helix</keyword>
<sequence length="289" mass="32913">MASRWSASSSLSSTLLNYSREEVVPSYRVVFPFEATFDPAPAQQFFLGHRMTTVWLSVAYVAAVFGGQRLMRSQKEFGLRGTLVAWNAALAAFSILGTMRSLPELVHVVSNKGFGYSVCIPSFFEEDSVSGFWTTMFAISKVPELLDTAFIVLRKRPLIFLHWYHHITVLMYTWYAVSCVIGPGRWFVTMNFIVHSVMYSYYALRARGIHTPKAVSMIITTMQILQMAIGCVVNATAYKIRFVDGIEACRISWNDILSSLLLYSSYLYLFALFFRNSYFKKSNRGKKVE</sequence>
<dbReference type="PANTHER" id="PTHR11157">
    <property type="entry name" value="FATTY ACID ACYL TRANSFERASE-RELATED"/>
    <property type="match status" value="1"/>
</dbReference>
<dbReference type="PROSITE" id="PS01188">
    <property type="entry name" value="ELO"/>
    <property type="match status" value="1"/>
</dbReference>
<evidence type="ECO:0000256" key="4">
    <source>
        <dbReference type="ARBA" id="ARBA00022692"/>
    </source>
</evidence>
<evidence type="ECO:0000256" key="2">
    <source>
        <dbReference type="ARBA" id="ARBA00022516"/>
    </source>
</evidence>
<dbReference type="PANTHER" id="PTHR11157:SF17">
    <property type="entry name" value="ELONGATION OF VERY LONG CHAIN FATTY ACIDS PROTEIN 6"/>
    <property type="match status" value="1"/>
</dbReference>
<dbReference type="GO" id="GO:0005789">
    <property type="term" value="C:endoplasmic reticulum membrane"/>
    <property type="evidence" value="ECO:0007669"/>
    <property type="project" value="TreeGrafter"/>
</dbReference>
<name>A0A7R9GFG6_9CRUS</name>
<protein>
    <recommendedName>
        <fullName evidence="10">Elongation of very long chain fatty acids protein</fullName>
        <ecNumber evidence="10">2.3.1.199</ecNumber>
    </recommendedName>
    <alternativeName>
        <fullName evidence="10">Very-long-chain 3-oxoacyl-CoA synthase</fullName>
    </alternativeName>
</protein>
<evidence type="ECO:0000256" key="3">
    <source>
        <dbReference type="ARBA" id="ARBA00022679"/>
    </source>
</evidence>
<dbReference type="AlphaFoldDB" id="A0A7R9GFG6"/>
<dbReference type="GO" id="GO:0042761">
    <property type="term" value="P:very long-chain fatty acid biosynthetic process"/>
    <property type="evidence" value="ECO:0007669"/>
    <property type="project" value="TreeGrafter"/>
</dbReference>
<evidence type="ECO:0000256" key="10">
    <source>
        <dbReference type="RuleBase" id="RU361115"/>
    </source>
</evidence>
<dbReference type="Pfam" id="PF01151">
    <property type="entry name" value="ELO"/>
    <property type="match status" value="1"/>
</dbReference>
<dbReference type="EMBL" id="OA884267">
    <property type="protein sequence ID" value="CAD7280531.1"/>
    <property type="molecule type" value="Genomic_DNA"/>
</dbReference>
<reference evidence="11" key="1">
    <citation type="submission" date="2020-11" db="EMBL/GenBank/DDBJ databases">
        <authorList>
            <person name="Tran Van P."/>
        </authorList>
    </citation>
    <scope>NUCLEOTIDE SEQUENCE</scope>
</reference>